<evidence type="ECO:0000313" key="1">
    <source>
        <dbReference type="EMBL" id="CAA9439773.1"/>
    </source>
</evidence>
<proteinExistence type="predicted"/>
<gene>
    <name evidence="1" type="ORF">AVDCRST_MAG37-1240</name>
</gene>
<evidence type="ECO:0008006" key="2">
    <source>
        <dbReference type="Google" id="ProtNLM"/>
    </source>
</evidence>
<dbReference type="EMBL" id="CADCVD010000052">
    <property type="protein sequence ID" value="CAA9439773.1"/>
    <property type="molecule type" value="Genomic_DNA"/>
</dbReference>
<reference evidence="1" key="1">
    <citation type="submission" date="2020-02" db="EMBL/GenBank/DDBJ databases">
        <authorList>
            <person name="Meier V. D."/>
        </authorList>
    </citation>
    <scope>NUCLEOTIDE SEQUENCE</scope>
    <source>
        <strain evidence="1">AVDCRST_MAG37</strain>
    </source>
</reference>
<protein>
    <recommendedName>
        <fullName evidence="2">SRPBCC family protein</fullName>
    </recommendedName>
</protein>
<organism evidence="1">
    <name type="scientific">uncultured Rubrobacteraceae bacterium</name>
    <dbReference type="NCBI Taxonomy" id="349277"/>
    <lineage>
        <taxon>Bacteria</taxon>
        <taxon>Bacillati</taxon>
        <taxon>Actinomycetota</taxon>
        <taxon>Rubrobacteria</taxon>
        <taxon>Rubrobacterales</taxon>
        <taxon>Rubrobacteraceae</taxon>
        <taxon>environmental samples</taxon>
    </lineage>
</organism>
<name>A0A6J4QC89_9ACTN</name>
<dbReference type="AlphaFoldDB" id="A0A6J4QC89"/>
<accession>A0A6J4QC89</accession>
<sequence>MARRDTFLYATRGTFGYTGADRYPEKLHEGQEIQTRILFFHLIPAWRHHLRLVRVDEKRREILSQERGGFIRAWNHRIHIEPENTVRCRYTDEIEIRAGILTPLVWAFAHLSLRYRQLRLRRLIQWLVKATLLRR</sequence>